<accession>A0ABY7BFN7</accession>
<keyword evidence="1" id="KW-0540">Nuclease</keyword>
<dbReference type="EMBL" id="CP113864">
    <property type="protein sequence ID" value="WAM31630.1"/>
    <property type="molecule type" value="Genomic_DNA"/>
</dbReference>
<evidence type="ECO:0000313" key="2">
    <source>
        <dbReference type="Proteomes" id="UP001164745"/>
    </source>
</evidence>
<keyword evidence="1" id="KW-0378">Hydrolase</keyword>
<keyword evidence="2" id="KW-1185">Reference proteome</keyword>
<protein>
    <submittedName>
        <fullName evidence="1">Uma2 family endonuclease</fullName>
    </submittedName>
</protein>
<keyword evidence="1" id="KW-0255">Endonuclease</keyword>
<dbReference type="GO" id="GO:0004519">
    <property type="term" value="F:endonuclease activity"/>
    <property type="evidence" value="ECO:0007669"/>
    <property type="project" value="UniProtKB-KW"/>
</dbReference>
<dbReference type="Proteomes" id="UP001164745">
    <property type="component" value="Chromosome"/>
</dbReference>
<name>A0ABY7BFN7_9FIRM</name>
<evidence type="ECO:0000313" key="1">
    <source>
        <dbReference type="EMBL" id="WAM31630.1"/>
    </source>
</evidence>
<gene>
    <name evidence="1" type="ORF">OTJ99_000056</name>
</gene>
<proteinExistence type="predicted"/>
<sequence length="30" mass="3448">MKDTRVIPKLIVEVLMPTTASVDYVKKMQL</sequence>
<organism evidence="1 2">
    <name type="scientific">Caldicellulosiruptor naganoensis</name>
    <dbReference type="NCBI Taxonomy" id="29324"/>
    <lineage>
        <taxon>Bacteria</taxon>
        <taxon>Bacillati</taxon>
        <taxon>Bacillota</taxon>
        <taxon>Bacillota incertae sedis</taxon>
        <taxon>Caldicellulosiruptorales</taxon>
        <taxon>Caldicellulosiruptoraceae</taxon>
        <taxon>Caldicellulosiruptor</taxon>
    </lineage>
</organism>
<reference evidence="1" key="1">
    <citation type="submission" date="2022-12" db="EMBL/GenBank/DDBJ databases">
        <authorList>
            <person name="Bing R.G."/>
            <person name="Willard D.J."/>
            <person name="Manesh M.J.H."/>
            <person name="Laemthong T."/>
            <person name="Crosby J.R."/>
            <person name="Kelly R.M."/>
        </authorList>
    </citation>
    <scope>NUCLEOTIDE SEQUENCE</scope>
    <source>
        <strain evidence="1">DSM 8991</strain>
    </source>
</reference>